<feature type="region of interest" description="Disordered" evidence="2">
    <location>
        <begin position="382"/>
        <end position="414"/>
    </location>
</feature>
<proteinExistence type="inferred from homology"/>
<dbReference type="AlphaFoldDB" id="A0A7D9DE20"/>
<reference evidence="3" key="1">
    <citation type="submission" date="2020-04" db="EMBL/GenBank/DDBJ databases">
        <authorList>
            <person name="Alioto T."/>
            <person name="Alioto T."/>
            <person name="Gomez Garrido J."/>
        </authorList>
    </citation>
    <scope>NUCLEOTIDE SEQUENCE</scope>
    <source>
        <strain evidence="3">A484AB</strain>
    </source>
</reference>
<dbReference type="Pfam" id="PF03097">
    <property type="entry name" value="BRO1"/>
    <property type="match status" value="1"/>
</dbReference>
<dbReference type="OrthoDB" id="10266451at2759"/>
<dbReference type="PROSITE" id="PS51180">
    <property type="entry name" value="BRO1"/>
    <property type="match status" value="1"/>
</dbReference>
<gene>
    <name evidence="3" type="ORF">PACLA_8A078233</name>
</gene>
<sequence>MAYWFHRNPLKATGPVSFEILRSGATSSAGPQLLGELKKCRAKLLEVIIEPSSEISTVETIFQEYLSLLHGLLYNIGGGTGSADSKLRKLVRFRWTSSICGSIPMAQIDSNFELASVCVEFAMWCMKHASYIADKSDITMEEAKEVHTCLKKAGGIFHYVKESIISSLEQLPEAKTTDIDVRVLDAYKLQCIAEAQEVTVARAVELKHKASLISALAYETSELYSQAADSLKSMDVTRAGKWRKYLEIKHNFYLAYGYCYYGDVLLSEKEQCGASIKVLQESEKLYQAARSMCQEYSALKAPATTIARPADHPVFKTLGSAIKTKLEKSTRENSFIYFHKVPEEVPELEKKAAHGLANPQEFSLPSPHALWTKDLYDSIDAEKVPKEKAPTNEPIKPIPEKNQGGSSFSSCVIS</sequence>
<name>A0A7D9DE20_PARCT</name>
<dbReference type="PANTHER" id="PTHR23032:SF13">
    <property type="entry name" value="BRO1 DOMAIN-CONTAINING PROTEIN BROX"/>
    <property type="match status" value="1"/>
</dbReference>
<evidence type="ECO:0000313" key="3">
    <source>
        <dbReference type="EMBL" id="CAB3983508.1"/>
    </source>
</evidence>
<dbReference type="PANTHER" id="PTHR23032">
    <property type="entry name" value="BRO1 DOMAIN-CONTAINING PROTEIN BROX"/>
    <property type="match status" value="1"/>
</dbReference>
<dbReference type="InterPro" id="IPR038898">
    <property type="entry name" value="BROX"/>
</dbReference>
<evidence type="ECO:0000256" key="1">
    <source>
        <dbReference type="ARBA" id="ARBA00008901"/>
    </source>
</evidence>
<comment type="caution">
    <text evidence="3">The sequence shown here is derived from an EMBL/GenBank/DDBJ whole genome shotgun (WGS) entry which is preliminary data.</text>
</comment>
<protein>
    <submittedName>
        <fullName evidence="3">Uncharacterized protein</fullName>
    </submittedName>
</protein>
<dbReference type="Gene3D" id="1.25.40.280">
    <property type="entry name" value="alix/aip1 like domains"/>
    <property type="match status" value="1"/>
</dbReference>
<keyword evidence="4" id="KW-1185">Reference proteome</keyword>
<organism evidence="3 4">
    <name type="scientific">Paramuricea clavata</name>
    <name type="common">Red gorgonian</name>
    <name type="synonym">Violescent sea-whip</name>
    <dbReference type="NCBI Taxonomy" id="317549"/>
    <lineage>
        <taxon>Eukaryota</taxon>
        <taxon>Metazoa</taxon>
        <taxon>Cnidaria</taxon>
        <taxon>Anthozoa</taxon>
        <taxon>Octocorallia</taxon>
        <taxon>Malacalcyonacea</taxon>
        <taxon>Plexauridae</taxon>
        <taxon>Paramuricea</taxon>
    </lineage>
</organism>
<dbReference type="InterPro" id="IPR038499">
    <property type="entry name" value="BRO1_sf"/>
</dbReference>
<dbReference type="Proteomes" id="UP001152795">
    <property type="component" value="Unassembled WGS sequence"/>
</dbReference>
<accession>A0A7D9DE20</accession>
<dbReference type="InterPro" id="IPR004328">
    <property type="entry name" value="BRO1_dom"/>
</dbReference>
<feature type="compositionally biased region" description="Polar residues" evidence="2">
    <location>
        <begin position="403"/>
        <end position="414"/>
    </location>
</feature>
<dbReference type="EMBL" id="CACRXK020000622">
    <property type="protein sequence ID" value="CAB3983508.1"/>
    <property type="molecule type" value="Genomic_DNA"/>
</dbReference>
<dbReference type="SMART" id="SM01041">
    <property type="entry name" value="BRO1"/>
    <property type="match status" value="1"/>
</dbReference>
<evidence type="ECO:0000313" key="4">
    <source>
        <dbReference type="Proteomes" id="UP001152795"/>
    </source>
</evidence>
<comment type="similarity">
    <text evidence="1">Belongs to the BROX family.</text>
</comment>
<evidence type="ECO:0000256" key="2">
    <source>
        <dbReference type="SAM" id="MobiDB-lite"/>
    </source>
</evidence>